<evidence type="ECO:0000313" key="2">
    <source>
        <dbReference type="EMBL" id="SVE48676.1"/>
    </source>
</evidence>
<dbReference type="PANTHER" id="PTHR35532">
    <property type="entry name" value="SIMILAR TO POLYHYDROXYALKANOATE DEPOLYMERASE"/>
    <property type="match status" value="1"/>
</dbReference>
<dbReference type="AlphaFoldDB" id="A0A383DVW0"/>
<reference evidence="2" key="1">
    <citation type="submission" date="2018-05" db="EMBL/GenBank/DDBJ databases">
        <authorList>
            <person name="Lanie J.A."/>
            <person name="Ng W.-L."/>
            <person name="Kazmierczak K.M."/>
            <person name="Andrzejewski T.M."/>
            <person name="Davidsen T.M."/>
            <person name="Wayne K.J."/>
            <person name="Tettelin H."/>
            <person name="Glass J.I."/>
            <person name="Rusch D."/>
            <person name="Podicherti R."/>
            <person name="Tsui H.-C.T."/>
            <person name="Winkler M.E."/>
        </authorList>
    </citation>
    <scope>NUCLEOTIDE SEQUENCE</scope>
</reference>
<name>A0A383DVW0_9ZZZZ</name>
<protein>
    <recommendedName>
        <fullName evidence="1">Carbohydrate-binding domain-containing protein</fullName>
    </recommendedName>
</protein>
<dbReference type="CDD" id="cd09620">
    <property type="entry name" value="CBM9_like_3"/>
    <property type="match status" value="1"/>
</dbReference>
<feature type="domain" description="Carbohydrate-binding" evidence="1">
    <location>
        <begin position="43"/>
        <end position="187"/>
    </location>
</feature>
<dbReference type="GO" id="GO:0030246">
    <property type="term" value="F:carbohydrate binding"/>
    <property type="evidence" value="ECO:0007669"/>
    <property type="project" value="InterPro"/>
</dbReference>
<dbReference type="GO" id="GO:0016052">
    <property type="term" value="P:carbohydrate catabolic process"/>
    <property type="evidence" value="ECO:0007669"/>
    <property type="project" value="InterPro"/>
</dbReference>
<evidence type="ECO:0000259" key="1">
    <source>
        <dbReference type="Pfam" id="PF06452"/>
    </source>
</evidence>
<proteinExistence type="predicted"/>
<accession>A0A383DVW0</accession>
<dbReference type="GO" id="GO:0004553">
    <property type="term" value="F:hydrolase activity, hydrolyzing O-glycosyl compounds"/>
    <property type="evidence" value="ECO:0007669"/>
    <property type="project" value="InterPro"/>
</dbReference>
<dbReference type="PANTHER" id="PTHR35532:SF5">
    <property type="entry name" value="CARBOHYDRATE-BINDING DOMAIN-CONTAINING PROTEIN"/>
    <property type="match status" value="1"/>
</dbReference>
<dbReference type="Pfam" id="PF06452">
    <property type="entry name" value="CBM9_1"/>
    <property type="match status" value="1"/>
</dbReference>
<dbReference type="SUPFAM" id="SSF49344">
    <property type="entry name" value="CBD9-like"/>
    <property type="match status" value="1"/>
</dbReference>
<feature type="non-terminal residue" evidence="2">
    <location>
        <position position="213"/>
    </location>
</feature>
<dbReference type="Gene3D" id="2.60.40.1190">
    <property type="match status" value="1"/>
</dbReference>
<sequence length="213" mass="23599">MRARLTTLIVATLLMTPAVVCATEQVADLPEHTIMRATGPIVIDGRIDEPSWGAAAAVGDFVFPWWEAGDKEQTEARLLWDDANLYISFVADDRHISAVHTDRDAPVSQDDCVEIFIMPDTSHIRHYYNFEVNVLGTILDRFQLSEPTGAYTSKLSTATQIDGTLNDDTDEDTGFVTEIAIPFDSFVDTAPNVPPKPGDTWRLNLYRIGGKVN</sequence>
<dbReference type="InterPro" id="IPR010502">
    <property type="entry name" value="Carb-bd_dom_fam9"/>
</dbReference>
<organism evidence="2">
    <name type="scientific">marine metagenome</name>
    <dbReference type="NCBI Taxonomy" id="408172"/>
    <lineage>
        <taxon>unclassified sequences</taxon>
        <taxon>metagenomes</taxon>
        <taxon>ecological metagenomes</taxon>
    </lineage>
</organism>
<dbReference type="EMBL" id="UINC01220666">
    <property type="protein sequence ID" value="SVE48676.1"/>
    <property type="molecule type" value="Genomic_DNA"/>
</dbReference>
<gene>
    <name evidence="2" type="ORF">METZ01_LOCUS501530</name>
</gene>